<dbReference type="AlphaFoldDB" id="A0AAD5PYU0"/>
<name>A0AAD5PYU0_9CRUS</name>
<protein>
    <submittedName>
        <fullName evidence="2">Uncharacterized protein</fullName>
    </submittedName>
</protein>
<feature type="region of interest" description="Disordered" evidence="1">
    <location>
        <begin position="71"/>
        <end position="156"/>
    </location>
</feature>
<feature type="compositionally biased region" description="Basic and acidic residues" evidence="1">
    <location>
        <begin position="96"/>
        <end position="121"/>
    </location>
</feature>
<gene>
    <name evidence="2" type="ORF">GHT06_008862</name>
</gene>
<evidence type="ECO:0000256" key="1">
    <source>
        <dbReference type="SAM" id="MobiDB-lite"/>
    </source>
</evidence>
<feature type="compositionally biased region" description="Basic residues" evidence="1">
    <location>
        <begin position="137"/>
        <end position="149"/>
    </location>
</feature>
<accession>A0AAD5PYU0</accession>
<reference evidence="2 3" key="1">
    <citation type="submission" date="2022-05" db="EMBL/GenBank/DDBJ databases">
        <title>A multi-omics perspective on studying reproductive biology in Daphnia sinensis.</title>
        <authorList>
            <person name="Jia J."/>
        </authorList>
    </citation>
    <scope>NUCLEOTIDE SEQUENCE [LARGE SCALE GENOMIC DNA]</scope>
    <source>
        <strain evidence="2 3">WSL</strain>
    </source>
</reference>
<evidence type="ECO:0000313" key="2">
    <source>
        <dbReference type="EMBL" id="KAI9565096.1"/>
    </source>
</evidence>
<comment type="caution">
    <text evidence="2">The sequence shown here is derived from an EMBL/GenBank/DDBJ whole genome shotgun (WGS) entry which is preliminary data.</text>
</comment>
<sequence length="156" mass="18095">MLWKTEPCPPIESPSDFENRFRKSIATQTQDHDIVMENEDHEEILANGDHEDDTAQTIDHLEDVNISQQQGDVVNVHRPSSEDNISNTEDLDNETQSERYEAINENDSARAELEATEHLPSEPEEETPTEKPEQLHVTRRPQRNRQKPLRYRDGVQ</sequence>
<organism evidence="2 3">
    <name type="scientific">Daphnia sinensis</name>
    <dbReference type="NCBI Taxonomy" id="1820382"/>
    <lineage>
        <taxon>Eukaryota</taxon>
        <taxon>Metazoa</taxon>
        <taxon>Ecdysozoa</taxon>
        <taxon>Arthropoda</taxon>
        <taxon>Crustacea</taxon>
        <taxon>Branchiopoda</taxon>
        <taxon>Diplostraca</taxon>
        <taxon>Cladocera</taxon>
        <taxon>Anomopoda</taxon>
        <taxon>Daphniidae</taxon>
        <taxon>Daphnia</taxon>
        <taxon>Daphnia similis group</taxon>
    </lineage>
</organism>
<dbReference type="EMBL" id="WJBH02000001">
    <property type="protein sequence ID" value="KAI9565096.1"/>
    <property type="molecule type" value="Genomic_DNA"/>
</dbReference>
<dbReference type="Proteomes" id="UP000820818">
    <property type="component" value="Linkage Group LG1"/>
</dbReference>
<evidence type="ECO:0000313" key="3">
    <source>
        <dbReference type="Proteomes" id="UP000820818"/>
    </source>
</evidence>
<proteinExistence type="predicted"/>
<keyword evidence="3" id="KW-1185">Reference proteome</keyword>